<dbReference type="PANTHER" id="PTHR33988:SF2">
    <property type="entry name" value="ENDORIBONUCLEASE MAZF"/>
    <property type="match status" value="1"/>
</dbReference>
<keyword evidence="5" id="KW-1185">Reference proteome</keyword>
<evidence type="ECO:0000256" key="3">
    <source>
        <dbReference type="SAM" id="MobiDB-lite"/>
    </source>
</evidence>
<organism evidence="4 5">
    <name type="scientific">Paenibacillus taichungensis</name>
    <dbReference type="NCBI Taxonomy" id="484184"/>
    <lineage>
        <taxon>Bacteria</taxon>
        <taxon>Bacillati</taxon>
        <taxon>Bacillota</taxon>
        <taxon>Bacilli</taxon>
        <taxon>Bacillales</taxon>
        <taxon>Paenibacillaceae</taxon>
        <taxon>Paenibacillus</taxon>
    </lineage>
</organism>
<comment type="similarity">
    <text evidence="1">Belongs to the PemK/MazF family.</text>
</comment>
<name>A0ABX2ML82_9BACL</name>
<dbReference type="Proteomes" id="UP000577724">
    <property type="component" value="Unassembled WGS sequence"/>
</dbReference>
<dbReference type="InterPro" id="IPR011067">
    <property type="entry name" value="Plasmid_toxin/cell-grow_inhib"/>
</dbReference>
<dbReference type="Pfam" id="PF02452">
    <property type="entry name" value="PemK_toxin"/>
    <property type="match status" value="1"/>
</dbReference>
<dbReference type="InterPro" id="IPR003477">
    <property type="entry name" value="PemK-like"/>
</dbReference>
<dbReference type="PANTHER" id="PTHR33988">
    <property type="entry name" value="ENDORIBONUCLEASE MAZF-RELATED"/>
    <property type="match status" value="1"/>
</dbReference>
<keyword evidence="2" id="KW-1277">Toxin-antitoxin system</keyword>
<evidence type="ECO:0000256" key="2">
    <source>
        <dbReference type="ARBA" id="ARBA00022649"/>
    </source>
</evidence>
<evidence type="ECO:0000313" key="4">
    <source>
        <dbReference type="EMBL" id="NUU54817.1"/>
    </source>
</evidence>
<dbReference type="SUPFAM" id="SSF50118">
    <property type="entry name" value="Cell growth inhibitor/plasmid maintenance toxic component"/>
    <property type="match status" value="1"/>
</dbReference>
<sequence>MRGESYWVELPDGEGSEQEGERPVLIVSNDYGNTFSPVVNVVPMTLEAKKPIPTHALIESSLGLQTVLCEQVMTVDKSRLLSKHLIFSPEDMFKVDKALFNVFFYQGS</sequence>
<dbReference type="Gene3D" id="2.30.30.110">
    <property type="match status" value="1"/>
</dbReference>
<proteinExistence type="inferred from homology"/>
<protein>
    <submittedName>
        <fullName evidence="4">Type II toxin-antitoxin system PemK/MazF family toxin</fullName>
    </submittedName>
</protein>
<evidence type="ECO:0000313" key="5">
    <source>
        <dbReference type="Proteomes" id="UP000577724"/>
    </source>
</evidence>
<dbReference type="EMBL" id="JABMCC010000107">
    <property type="protein sequence ID" value="NUU54817.1"/>
    <property type="molecule type" value="Genomic_DNA"/>
</dbReference>
<accession>A0ABX2ML82</accession>
<comment type="caution">
    <text evidence="4">The sequence shown here is derived from an EMBL/GenBank/DDBJ whole genome shotgun (WGS) entry which is preliminary data.</text>
</comment>
<reference evidence="4 5" key="1">
    <citation type="submission" date="2020-05" db="EMBL/GenBank/DDBJ databases">
        <title>Genome Sequencing of Type Strains.</title>
        <authorList>
            <person name="Lemaire J.F."/>
            <person name="Inderbitzin P."/>
            <person name="Gregorio O.A."/>
            <person name="Collins S.B."/>
            <person name="Wespe N."/>
            <person name="Knight-Connoni V."/>
        </authorList>
    </citation>
    <scope>NUCLEOTIDE SEQUENCE [LARGE SCALE GENOMIC DNA]</scope>
    <source>
        <strain evidence="4 5">DSM 19942</strain>
    </source>
</reference>
<feature type="region of interest" description="Disordered" evidence="3">
    <location>
        <begin position="1"/>
        <end position="20"/>
    </location>
</feature>
<gene>
    <name evidence="4" type="ORF">HP548_12080</name>
</gene>
<evidence type="ECO:0000256" key="1">
    <source>
        <dbReference type="ARBA" id="ARBA00007521"/>
    </source>
</evidence>